<accession>A0A090NLS8</accession>
<dbReference type="Gene3D" id="3.30.1660.10">
    <property type="entry name" value="Flavin-binding protein dodecin"/>
    <property type="match status" value="1"/>
</dbReference>
<evidence type="ECO:0000256" key="1">
    <source>
        <dbReference type="ARBA" id="ARBA00004418"/>
    </source>
</evidence>
<evidence type="ECO:0000256" key="3">
    <source>
        <dbReference type="ARBA" id="ARBA00022764"/>
    </source>
</evidence>
<dbReference type="FunFam" id="3.30.1660.10:FF:000001">
    <property type="entry name" value="Multiple stress resistance protein BhsA"/>
    <property type="match status" value="1"/>
</dbReference>
<evidence type="ECO:0000256" key="5">
    <source>
        <dbReference type="SAM" id="SignalP"/>
    </source>
</evidence>
<reference evidence="7 8" key="1">
    <citation type="submission" date="2013-10" db="EMBL/GenBank/DDBJ databases">
        <title>Draft genomes and the virulence plasmids of Sd1617 vaccine constructs: WRSd3 and WRSd5.</title>
        <authorList>
            <person name="Aksomboon Vongsawan A."/>
            <person name="Venkatesan M.M."/>
            <person name="Vaisvil B."/>
            <person name="Emel G."/>
            <person name="Kepatral V."/>
            <person name="Sethabutr O."/>
            <person name="Serichantalergs O."/>
            <person name="Mason C."/>
        </authorList>
    </citation>
    <scope>NUCLEOTIDE SEQUENCE [LARGE SCALE GENOMIC DNA]</scope>
    <source>
        <strain evidence="7 8">WRSd3</strain>
    </source>
</reference>
<evidence type="ECO:0000256" key="2">
    <source>
        <dbReference type="ARBA" id="ARBA00022729"/>
    </source>
</evidence>
<keyword evidence="3" id="KW-0574">Periplasm</keyword>
<proteinExistence type="inferred from homology"/>
<sequence>MKTINTVVAAMALSTLSFGVFAAEPVTASQAQNMNKIGVVSADGASTLYALEAKLAEKAAAAGASGYSITSATNNNKLSGTAVIYK</sequence>
<dbReference type="InterPro" id="IPR025543">
    <property type="entry name" value="Dodecin-like"/>
</dbReference>
<comment type="subcellular location">
    <subcellularLocation>
        <location evidence="1">Periplasm</location>
    </subcellularLocation>
</comment>
<protein>
    <recommendedName>
        <fullName evidence="6">YdgH/BhsA/McbA-like domain-containing protein</fullName>
    </recommendedName>
</protein>
<dbReference type="SUPFAM" id="SSF159871">
    <property type="entry name" value="YdgH-like"/>
    <property type="match status" value="1"/>
</dbReference>
<evidence type="ECO:0000256" key="4">
    <source>
        <dbReference type="ARBA" id="ARBA00038138"/>
    </source>
</evidence>
<evidence type="ECO:0000313" key="7">
    <source>
        <dbReference type="EMBL" id="ESU81319.1"/>
    </source>
</evidence>
<dbReference type="PANTHER" id="PTHR34156:SF1">
    <property type="entry name" value="PERIPLASMIC PROTEIN"/>
    <property type="match status" value="1"/>
</dbReference>
<evidence type="ECO:0000259" key="6">
    <source>
        <dbReference type="Pfam" id="PF07338"/>
    </source>
</evidence>
<feature type="signal peptide" evidence="5">
    <location>
        <begin position="1"/>
        <end position="22"/>
    </location>
</feature>
<dbReference type="GO" id="GO:0042597">
    <property type="term" value="C:periplasmic space"/>
    <property type="evidence" value="ECO:0007669"/>
    <property type="project" value="UniProtKB-SubCell"/>
</dbReference>
<dbReference type="InterPro" id="IPR036275">
    <property type="entry name" value="YdgH-like_sf"/>
</dbReference>
<dbReference type="InterPro" id="IPR010854">
    <property type="entry name" value="YdgH/BhsA/McbA-like_dom"/>
</dbReference>
<dbReference type="NCBIfam" id="NF007611">
    <property type="entry name" value="PRK10259.1"/>
    <property type="match status" value="1"/>
</dbReference>
<keyword evidence="2 5" id="KW-0732">Signal</keyword>
<dbReference type="RefSeq" id="WP_000849305.1">
    <property type="nucleotide sequence ID" value="NZ_AXUT01000062.1"/>
</dbReference>
<organism evidence="7 8">
    <name type="scientific">Shigella dysenteriae WRSd3</name>
    <dbReference type="NCBI Taxonomy" id="1401327"/>
    <lineage>
        <taxon>Bacteria</taxon>
        <taxon>Pseudomonadati</taxon>
        <taxon>Pseudomonadota</taxon>
        <taxon>Gammaproteobacteria</taxon>
        <taxon>Enterobacterales</taxon>
        <taxon>Enterobacteriaceae</taxon>
        <taxon>Shigella</taxon>
    </lineage>
</organism>
<feature type="domain" description="YdgH/BhsA/McbA-like" evidence="6">
    <location>
        <begin position="34"/>
        <end position="86"/>
    </location>
</feature>
<dbReference type="EMBL" id="AXUT01000062">
    <property type="protein sequence ID" value="ESU81319.1"/>
    <property type="molecule type" value="Genomic_DNA"/>
</dbReference>
<feature type="chain" id="PRO_5001861845" description="YdgH/BhsA/McbA-like domain-containing protein" evidence="5">
    <location>
        <begin position="23"/>
        <end position="86"/>
    </location>
</feature>
<comment type="caution">
    <text evidence="7">The sequence shown here is derived from an EMBL/GenBank/DDBJ whole genome shotgun (WGS) entry which is preliminary data.</text>
</comment>
<dbReference type="PATRIC" id="fig|1401327.3.peg.747"/>
<dbReference type="PANTHER" id="PTHR34156">
    <property type="entry name" value="OUTER MEMBRANE PROTEIN-RELATED-RELATED"/>
    <property type="match status" value="1"/>
</dbReference>
<comment type="similarity">
    <text evidence="4">Belongs to the BhsA/McbA family.</text>
</comment>
<gene>
    <name evidence="7" type="ORF">WRSd3_00816</name>
</gene>
<dbReference type="Pfam" id="PF07338">
    <property type="entry name" value="YdgH_BhsA-like"/>
    <property type="match status" value="1"/>
</dbReference>
<evidence type="ECO:0000313" key="8">
    <source>
        <dbReference type="Proteomes" id="UP000017944"/>
    </source>
</evidence>
<dbReference type="AlphaFoldDB" id="A0A090NLS8"/>
<dbReference type="InterPro" id="IPR051096">
    <property type="entry name" value="BhsA/McbA_stress_biofilm_assoc"/>
</dbReference>
<dbReference type="Proteomes" id="UP000017944">
    <property type="component" value="Unassembled WGS sequence"/>
</dbReference>
<name>A0A090NLS8_SHIDY</name>
<dbReference type="NCBIfam" id="NF047859">
    <property type="entry name" value="StressCuResBhsA"/>
    <property type="match status" value="1"/>
</dbReference>